<keyword evidence="3" id="KW-1185">Reference proteome</keyword>
<reference evidence="2" key="1">
    <citation type="journal article" date="2021" name="Mol. Plant Microbe Interact.">
        <title>Complete Genome Sequence of the Plant-Pathogenic Fungus Colletotrichum lupini.</title>
        <authorList>
            <person name="Baroncelli R."/>
            <person name="Pensec F."/>
            <person name="Da Lio D."/>
            <person name="Boufleur T."/>
            <person name="Vicente I."/>
            <person name="Sarrocco S."/>
            <person name="Picot A."/>
            <person name="Baraldi E."/>
            <person name="Sukno S."/>
            <person name="Thon M."/>
            <person name="Le Floch G."/>
        </authorList>
    </citation>
    <scope>NUCLEOTIDE SEQUENCE</scope>
    <source>
        <strain evidence="2">IMI 504893</strain>
    </source>
</reference>
<sequence length="210" mass="23153">MIMSFLIGTSHGNQPAPSAVKRNRHQRASAGEQLNVNGPIHSPLSGTQFGGDDVPQFCLTITKWTNDGHDDDDDGHVRVNDRFLDLRASDCQSSHGAMRVALERVSRESSRTLFPSRPLLLLCLVKGSIDQGRLKSFSKHTSQVTLYIHVLFDGRNVAVMARRWGEGEDKQVSDDCDGLRPACCTGRGVSSRSQRVKEGFWALHLVSVQA</sequence>
<proteinExistence type="predicted"/>
<dbReference type="EMBL" id="CP019479">
    <property type="protein sequence ID" value="UQC88192.1"/>
    <property type="molecule type" value="Genomic_DNA"/>
</dbReference>
<evidence type="ECO:0000256" key="1">
    <source>
        <dbReference type="SAM" id="MobiDB-lite"/>
    </source>
</evidence>
<accession>A0A9Q8WME1</accession>
<gene>
    <name evidence="2" type="ORF">CLUP02_13715</name>
</gene>
<feature type="region of interest" description="Disordered" evidence="1">
    <location>
        <begin position="1"/>
        <end position="27"/>
    </location>
</feature>
<evidence type="ECO:0000313" key="2">
    <source>
        <dbReference type="EMBL" id="UQC88192.1"/>
    </source>
</evidence>
<organism evidence="2 3">
    <name type="scientific">Colletotrichum lupini</name>
    <dbReference type="NCBI Taxonomy" id="145971"/>
    <lineage>
        <taxon>Eukaryota</taxon>
        <taxon>Fungi</taxon>
        <taxon>Dikarya</taxon>
        <taxon>Ascomycota</taxon>
        <taxon>Pezizomycotina</taxon>
        <taxon>Sordariomycetes</taxon>
        <taxon>Hypocreomycetidae</taxon>
        <taxon>Glomerellales</taxon>
        <taxon>Glomerellaceae</taxon>
        <taxon>Colletotrichum</taxon>
        <taxon>Colletotrichum acutatum species complex</taxon>
    </lineage>
</organism>
<dbReference type="GeneID" id="73347662"/>
<dbReference type="Proteomes" id="UP000830671">
    <property type="component" value="Chromosome 7"/>
</dbReference>
<protein>
    <submittedName>
        <fullName evidence="2">Uncharacterized protein</fullName>
    </submittedName>
</protein>
<evidence type="ECO:0000313" key="3">
    <source>
        <dbReference type="Proteomes" id="UP000830671"/>
    </source>
</evidence>
<dbReference type="KEGG" id="clup:CLUP02_13715"/>
<dbReference type="RefSeq" id="XP_049149798.1">
    <property type="nucleotide sequence ID" value="XM_049292652.1"/>
</dbReference>
<name>A0A9Q8WME1_9PEZI</name>
<dbReference type="AlphaFoldDB" id="A0A9Q8WME1"/>